<dbReference type="Proteomes" id="UP000000449">
    <property type="component" value="Chromosome"/>
</dbReference>
<dbReference type="NCBIfam" id="TIGR01484">
    <property type="entry name" value="HAD-SF-IIB"/>
    <property type="match status" value="1"/>
</dbReference>
<dbReference type="SUPFAM" id="SSF56784">
    <property type="entry name" value="HAD-like"/>
    <property type="match status" value="1"/>
</dbReference>
<reference evidence="2" key="1">
    <citation type="journal article" date="2009" name="BMC Genomics">
        <title>Evidence for niche adaptation in the genome of the bovine pathogen Streptococcus uberis.</title>
        <authorList>
            <person name="Ward P.N."/>
            <person name="Holden M.T.G."/>
            <person name="Leigh J.A."/>
            <person name="Lennard N."/>
            <person name="Bignell A."/>
            <person name="Barron A."/>
            <person name="Clark L."/>
            <person name="Quail M.A."/>
            <person name="Woodward J."/>
            <person name="Barrell B.G."/>
            <person name="Egan S.A."/>
            <person name="Field T.R."/>
            <person name="Maskell D."/>
            <person name="Kehoe M."/>
            <person name="Dowson C.G."/>
            <person name="Chanter N."/>
            <person name="Whatmore A.M."/>
            <person name="Bentley S.D."/>
            <person name="Parkhill J."/>
        </authorList>
    </citation>
    <scope>NUCLEOTIDE SEQUENCE [LARGE SCALE GENOMIC DNA]</scope>
    <source>
        <strain evidence="2">ATCC BAA-854 / 0140J</strain>
    </source>
</reference>
<dbReference type="Pfam" id="PF08282">
    <property type="entry name" value="Hydrolase_3"/>
    <property type="match status" value="1"/>
</dbReference>
<dbReference type="SFLD" id="SFLDS00003">
    <property type="entry name" value="Haloacid_Dehalogenase"/>
    <property type="match status" value="1"/>
</dbReference>
<dbReference type="HOGENOM" id="CLU_044146_0_1_9"/>
<dbReference type="InterPro" id="IPR000150">
    <property type="entry name" value="Cof"/>
</dbReference>
<organism evidence="1 2">
    <name type="scientific">Streptococcus uberis (strain ATCC BAA-854 / 0140J)</name>
    <dbReference type="NCBI Taxonomy" id="218495"/>
    <lineage>
        <taxon>Bacteria</taxon>
        <taxon>Bacillati</taxon>
        <taxon>Bacillota</taxon>
        <taxon>Bacilli</taxon>
        <taxon>Lactobacillales</taxon>
        <taxon>Streptococcaceae</taxon>
        <taxon>Streptococcus</taxon>
    </lineage>
</organism>
<dbReference type="EMBL" id="AM946015">
    <property type="protein sequence ID" value="CAR43122.1"/>
    <property type="molecule type" value="Genomic_DNA"/>
</dbReference>
<accession>B9DV99</accession>
<dbReference type="InterPro" id="IPR006379">
    <property type="entry name" value="HAD-SF_hydro_IIB"/>
</dbReference>
<dbReference type="KEGG" id="sub:SUB1447"/>
<evidence type="ECO:0000313" key="1">
    <source>
        <dbReference type="EMBL" id="CAR43122.1"/>
    </source>
</evidence>
<dbReference type="SFLD" id="SFLDG01140">
    <property type="entry name" value="C2.B:_Phosphomannomutase_and_P"/>
    <property type="match status" value="1"/>
</dbReference>
<dbReference type="CDD" id="cd07516">
    <property type="entry name" value="HAD_Pase"/>
    <property type="match status" value="1"/>
</dbReference>
<dbReference type="eggNOG" id="COG0561">
    <property type="taxonomic scope" value="Bacteria"/>
</dbReference>
<dbReference type="Gene3D" id="3.40.50.1000">
    <property type="entry name" value="HAD superfamily/HAD-like"/>
    <property type="match status" value="1"/>
</dbReference>
<dbReference type="PANTHER" id="PTHR10000:SF8">
    <property type="entry name" value="HAD SUPERFAMILY HYDROLASE-LIKE, TYPE 3"/>
    <property type="match status" value="1"/>
</dbReference>
<dbReference type="AlphaFoldDB" id="B9DV99"/>
<evidence type="ECO:0000313" key="2">
    <source>
        <dbReference type="Proteomes" id="UP000000449"/>
    </source>
</evidence>
<dbReference type="Gene3D" id="3.30.1240.10">
    <property type="match status" value="1"/>
</dbReference>
<proteinExistence type="predicted"/>
<dbReference type="PROSITE" id="PS01229">
    <property type="entry name" value="COF_2"/>
    <property type="match status" value="1"/>
</dbReference>
<gene>
    <name evidence="1" type="ordered locus">SUB1447</name>
</gene>
<name>B9DV99_STRU0</name>
<dbReference type="PROSITE" id="PS01228">
    <property type="entry name" value="COF_1"/>
    <property type="match status" value="1"/>
</dbReference>
<sequence length="273" mass="30385">MTDIKLIAIDLDGTLLNSQKDIPSENIETIKRATREGVKIVLCTGRPTSGTKPYFNQLDLVEDEYLILNNGCSTYKSLNWELIGHHALSLNQVEQLYKVSEQYPDIYLTLTTENHYYVVGEHVPDLVQADGDLVFNTVEAISMEALETNPEIIFQAMYMGEESAMDVFERENRSLLSESFSVVRSQSYILEIMPEGVTKAYALKELTEKLGFLPENVMAIGDAPNDIEMLSYAGLGIAMGNASEAIKVLADRVTLDCDHAGVSKAIKDYVLDI</sequence>
<keyword evidence="2" id="KW-1185">Reference proteome</keyword>
<dbReference type="NCBIfam" id="TIGR00099">
    <property type="entry name" value="Cof-subfamily"/>
    <property type="match status" value="1"/>
</dbReference>
<dbReference type="PANTHER" id="PTHR10000">
    <property type="entry name" value="PHOSPHOSERINE PHOSPHATASE"/>
    <property type="match status" value="1"/>
</dbReference>
<dbReference type="InterPro" id="IPR036412">
    <property type="entry name" value="HAD-like_sf"/>
</dbReference>
<dbReference type="STRING" id="218495.SUB1447"/>
<dbReference type="InterPro" id="IPR023214">
    <property type="entry name" value="HAD_sf"/>
</dbReference>
<dbReference type="GO" id="GO:0000287">
    <property type="term" value="F:magnesium ion binding"/>
    <property type="evidence" value="ECO:0007669"/>
    <property type="project" value="TreeGrafter"/>
</dbReference>
<dbReference type="RefSeq" id="WP_015911761.1">
    <property type="nucleotide sequence ID" value="NC_012004.1"/>
</dbReference>
<dbReference type="SFLD" id="SFLDG01144">
    <property type="entry name" value="C2.B.4:_PGP_Like"/>
    <property type="match status" value="1"/>
</dbReference>
<protein>
    <submittedName>
        <fullName evidence="1">Haloacid dehalogenase-like hydrolase</fullName>
    </submittedName>
</protein>
<keyword evidence="1" id="KW-0378">Hydrolase</keyword>
<dbReference type="GO" id="GO:0016791">
    <property type="term" value="F:phosphatase activity"/>
    <property type="evidence" value="ECO:0007669"/>
    <property type="project" value="UniProtKB-ARBA"/>
</dbReference>
<dbReference type="GO" id="GO:0005829">
    <property type="term" value="C:cytosol"/>
    <property type="evidence" value="ECO:0007669"/>
    <property type="project" value="TreeGrafter"/>
</dbReference>